<gene>
    <name evidence="2" type="ORF">D7Y33_00855</name>
</gene>
<feature type="transmembrane region" description="Helical" evidence="1">
    <location>
        <begin position="6"/>
        <end position="25"/>
    </location>
</feature>
<keyword evidence="1" id="KW-0472">Membrane</keyword>
<feature type="transmembrane region" description="Helical" evidence="1">
    <location>
        <begin position="459"/>
        <end position="476"/>
    </location>
</feature>
<evidence type="ECO:0000313" key="2">
    <source>
        <dbReference type="EMBL" id="MBA0309582.1"/>
    </source>
</evidence>
<feature type="transmembrane region" description="Helical" evidence="1">
    <location>
        <begin position="177"/>
        <end position="203"/>
    </location>
</feature>
<proteinExistence type="predicted"/>
<evidence type="ECO:0000256" key="1">
    <source>
        <dbReference type="SAM" id="Phobius"/>
    </source>
</evidence>
<feature type="transmembrane region" description="Helical" evidence="1">
    <location>
        <begin position="120"/>
        <end position="141"/>
    </location>
</feature>
<dbReference type="EMBL" id="RAUE01000002">
    <property type="protein sequence ID" value="MBA0309582.1"/>
    <property type="molecule type" value="Genomic_DNA"/>
</dbReference>
<reference evidence="2" key="2">
    <citation type="journal article" date="2020" name="Front. Microbiol.">
        <title>Genetic Variants of the DSF Quorum Sensing System in Stenotrophomonas maltophilia Influence Virulence and Resistance Phenotypes Among Genotypically Diverse Clinical Isolates.</title>
        <authorList>
            <person name="Yero D."/>
            <person name="Huedo P."/>
            <person name="Conchillo-Sole O."/>
            <person name="Martinez-Servat S."/>
            <person name="Mamat U."/>
            <person name="Coves X."/>
            <person name="Llanas F."/>
            <person name="Roca I."/>
            <person name="Vila J."/>
            <person name="Schaible U.E."/>
            <person name="Daura X."/>
            <person name="Gibert I."/>
        </authorList>
    </citation>
    <scope>NUCLEOTIDE SEQUENCE</scope>
    <source>
        <strain evidence="2">OG156</strain>
    </source>
</reference>
<dbReference type="Proteomes" id="UP000822271">
    <property type="component" value="Unassembled WGS sequence"/>
</dbReference>
<feature type="transmembrane region" description="Helical" evidence="1">
    <location>
        <begin position="147"/>
        <end position="165"/>
    </location>
</feature>
<feature type="transmembrane region" description="Helical" evidence="1">
    <location>
        <begin position="215"/>
        <end position="236"/>
    </location>
</feature>
<comment type="caution">
    <text evidence="2">The sequence shown here is derived from an EMBL/GenBank/DDBJ whole genome shotgun (WGS) entry which is preliminary data.</text>
</comment>
<evidence type="ECO:0008006" key="4">
    <source>
        <dbReference type="Google" id="ProtNLM"/>
    </source>
</evidence>
<keyword evidence="1" id="KW-1133">Transmembrane helix</keyword>
<feature type="transmembrane region" description="Helical" evidence="1">
    <location>
        <begin position="32"/>
        <end position="52"/>
    </location>
</feature>
<sequence length="510" mass="55850">MLFLRLAGAGTASIALLLSFRLFLLADTASRLVFLAWAMWLGAALALVWPGILMSDTYSAYLYGLNFPIDSWLGFMTPVGYQFVLQVIPKYWAISLVQVLMAAMLLAYADWTVRRLGGGLIARIVLHLPLAASVAFVSTSLLLSRDVPFAMIQVALALVLLNYLLDRHWTSTRYIVALSLLSALGLVVRTDGLLPAFIAMAIVLIKVLHSPRSTALLFSAFAAPLLVCSLLLPSVLGEWQNRWGYQLTLALNPLGQLVQGPYYESTPGAARTAVDPIIPYDRVVERSIPQEIPLYWDQAMNPNATEEQKQGFLAAVTTLIVENPAKFVSAKLMTAGYASGLGPRTLTFVEGDIAGNWSTLNASNPYYSDGRPMSHVRSLFGTLGPSRESVMAALSSTTQYQGMHLKGSFLWWNFIPELVLLLLVVLAYRWAPASSLAAVLILSRIPAMVLFAPGSHFKYYFTVEIAGSVLLITAFLEARLHLQGTSWSTRLLTGAQRVRSNWSAGTARNT</sequence>
<feature type="transmembrane region" description="Helical" evidence="1">
    <location>
        <begin position="409"/>
        <end position="428"/>
    </location>
</feature>
<protein>
    <recommendedName>
        <fullName evidence="4">Glycosyltransferase RgtA/B/C/D-like domain-containing protein</fullName>
    </recommendedName>
</protein>
<keyword evidence="1" id="KW-0812">Transmembrane</keyword>
<accession>A0AAW3RZ29</accession>
<feature type="transmembrane region" description="Helical" evidence="1">
    <location>
        <begin position="91"/>
        <end position="108"/>
    </location>
</feature>
<dbReference type="AlphaFoldDB" id="A0AAW3RZ29"/>
<reference evidence="2" key="1">
    <citation type="submission" date="2018-09" db="EMBL/GenBank/DDBJ databases">
        <authorList>
            <person name="Groschel M."/>
            <person name="Kohl T."/>
            <person name="Conchillo-Sole O."/>
            <person name="Mamat U."/>
            <person name="Yero D."/>
            <person name="Niemann S."/>
            <person name="Daura X."/>
            <person name="Gibert I."/>
        </authorList>
    </citation>
    <scope>NUCLEOTIDE SEQUENCE</scope>
    <source>
        <strain evidence="2">OG156</strain>
    </source>
</reference>
<organism evidence="2 3">
    <name type="scientific">Stenotrophomonas maltophilia</name>
    <name type="common">Pseudomonas maltophilia</name>
    <name type="synonym">Xanthomonas maltophilia</name>
    <dbReference type="NCBI Taxonomy" id="40324"/>
    <lineage>
        <taxon>Bacteria</taxon>
        <taxon>Pseudomonadati</taxon>
        <taxon>Pseudomonadota</taxon>
        <taxon>Gammaproteobacteria</taxon>
        <taxon>Lysobacterales</taxon>
        <taxon>Lysobacteraceae</taxon>
        <taxon>Stenotrophomonas</taxon>
        <taxon>Stenotrophomonas maltophilia group</taxon>
    </lineage>
</organism>
<name>A0AAW3RZ29_STEMA</name>
<evidence type="ECO:0000313" key="3">
    <source>
        <dbReference type="Proteomes" id="UP000822271"/>
    </source>
</evidence>